<protein>
    <submittedName>
        <fullName evidence="1">Uncharacterized protein</fullName>
    </submittedName>
</protein>
<keyword evidence="2" id="KW-1185">Reference proteome</keyword>
<comment type="caution">
    <text evidence="1">The sequence shown here is derived from an EMBL/GenBank/DDBJ whole genome shotgun (WGS) entry which is preliminary data.</text>
</comment>
<dbReference type="Proteomes" id="UP001482620">
    <property type="component" value="Unassembled WGS sequence"/>
</dbReference>
<evidence type="ECO:0000313" key="2">
    <source>
        <dbReference type="Proteomes" id="UP001482620"/>
    </source>
</evidence>
<feature type="non-terminal residue" evidence="1">
    <location>
        <position position="1"/>
    </location>
</feature>
<sequence length="57" mass="6297">VSLWSMPALSNGNVGQILFPPAVFNSERAAVNYCHCFIEECLKGRDNVLSALNKRDT</sequence>
<accession>A0ABV0STP1</accession>
<reference evidence="1 2" key="1">
    <citation type="submission" date="2021-06" db="EMBL/GenBank/DDBJ databases">
        <authorList>
            <person name="Palmer J.M."/>
        </authorList>
    </citation>
    <scope>NUCLEOTIDE SEQUENCE [LARGE SCALE GENOMIC DNA]</scope>
    <source>
        <strain evidence="2">if_2019</strain>
        <tissue evidence="1">Muscle</tissue>
    </source>
</reference>
<evidence type="ECO:0000313" key="1">
    <source>
        <dbReference type="EMBL" id="MEQ2223206.1"/>
    </source>
</evidence>
<organism evidence="1 2">
    <name type="scientific">Ilyodon furcidens</name>
    <name type="common">goldbreast splitfin</name>
    <dbReference type="NCBI Taxonomy" id="33524"/>
    <lineage>
        <taxon>Eukaryota</taxon>
        <taxon>Metazoa</taxon>
        <taxon>Chordata</taxon>
        <taxon>Craniata</taxon>
        <taxon>Vertebrata</taxon>
        <taxon>Euteleostomi</taxon>
        <taxon>Actinopterygii</taxon>
        <taxon>Neopterygii</taxon>
        <taxon>Teleostei</taxon>
        <taxon>Neoteleostei</taxon>
        <taxon>Acanthomorphata</taxon>
        <taxon>Ovalentaria</taxon>
        <taxon>Atherinomorphae</taxon>
        <taxon>Cyprinodontiformes</taxon>
        <taxon>Goodeidae</taxon>
        <taxon>Ilyodon</taxon>
    </lineage>
</organism>
<dbReference type="EMBL" id="JAHRIQ010006190">
    <property type="protein sequence ID" value="MEQ2223206.1"/>
    <property type="molecule type" value="Genomic_DNA"/>
</dbReference>
<name>A0ABV0STP1_9TELE</name>
<gene>
    <name evidence="1" type="ORF">ILYODFUR_034416</name>
</gene>
<proteinExistence type="predicted"/>